<comment type="caution">
    <text evidence="1">The sequence shown here is derived from an EMBL/GenBank/DDBJ whole genome shotgun (WGS) entry which is preliminary data.</text>
</comment>
<reference evidence="1 2" key="1">
    <citation type="submission" date="2020-08" db="EMBL/GenBank/DDBJ databases">
        <title>Bridging the membrane lipid divide: bacteria of the FCB group superphylum have the potential to synthesize archaeal ether lipids.</title>
        <authorList>
            <person name="Villanueva L."/>
            <person name="Von Meijenfeldt F.A.B."/>
            <person name="Westbye A.B."/>
            <person name="Yadav S."/>
            <person name="Hopmans E.C."/>
            <person name="Dutilh B.E."/>
            <person name="Sinninghe Damste J.S."/>
        </authorList>
    </citation>
    <scope>NUCLEOTIDE SEQUENCE [LARGE SCALE GENOMIC DNA]</scope>
    <source>
        <strain evidence="1">NIOZ-UU30</strain>
    </source>
</reference>
<sequence>MSIQPKGENFRKAFKWVSEECKYNPGKKLKTLVEEASLKFNLSPKEADFLIRTLLEKE</sequence>
<proteinExistence type="predicted"/>
<dbReference type="EMBL" id="JACNJH010000284">
    <property type="protein sequence ID" value="MBC8363281.1"/>
    <property type="molecule type" value="Genomic_DNA"/>
</dbReference>
<dbReference type="AlphaFoldDB" id="A0A8J6NU89"/>
<accession>A0A8J6NU89</accession>
<dbReference type="Proteomes" id="UP000603434">
    <property type="component" value="Unassembled WGS sequence"/>
</dbReference>
<evidence type="ECO:0000313" key="2">
    <source>
        <dbReference type="Proteomes" id="UP000603434"/>
    </source>
</evidence>
<name>A0A8J6NU89_9BACT</name>
<gene>
    <name evidence="1" type="ORF">H8E23_18015</name>
</gene>
<protein>
    <submittedName>
        <fullName evidence="1">Uncharacterized protein</fullName>
    </submittedName>
</protein>
<organism evidence="1 2">
    <name type="scientific">Candidatus Desulfatibia profunda</name>
    <dbReference type="NCBI Taxonomy" id="2841695"/>
    <lineage>
        <taxon>Bacteria</taxon>
        <taxon>Pseudomonadati</taxon>
        <taxon>Thermodesulfobacteriota</taxon>
        <taxon>Desulfobacteria</taxon>
        <taxon>Desulfobacterales</taxon>
        <taxon>Desulfobacterales incertae sedis</taxon>
        <taxon>Candidatus Desulfatibia</taxon>
    </lineage>
</organism>
<evidence type="ECO:0000313" key="1">
    <source>
        <dbReference type="EMBL" id="MBC8363281.1"/>
    </source>
</evidence>